<dbReference type="PATRIC" id="fig|1115809.3.peg.1303"/>
<name>U2P6G9_9BACT</name>
<sequence length="348" mass="38604">MKDHLLIIRFSALGDIAMTVPVVASLARQHPELRITVLSRPFARVFFDGLAPNVGFMGADVKQEYVGLHGMNTLYRRLVAKNITAVADFHNILRSNYLRLRFNLGLFRVAHIDKHRRGKRLLTRAGDKVMVQQPTAFKNYFDVLARLGYPTEPTFTSIFPPEGGNLRLLPNIIGEKKKFQQWIGIAPFAAHKGKIYPTASMEKVIALLIRRHPSCRIFLFGGGGHEKTVLDGWAARHPNCVNASAALDGLKSELILMSHLDVMVSMDSGNMHLASLTATPVVSIWGATHPFAGFMGWRQNPDNAIGLNLPCRPCSVYGNKPCLRGDYACLKNISPEMVLEKVVKVLGV</sequence>
<dbReference type="GO" id="GO:0008713">
    <property type="term" value="F:ADP-heptose-lipopolysaccharide heptosyltransferase activity"/>
    <property type="evidence" value="ECO:0007669"/>
    <property type="project" value="TreeGrafter"/>
</dbReference>
<keyword evidence="1" id="KW-0328">Glycosyltransferase</keyword>
<dbReference type="PANTHER" id="PTHR30160:SF22">
    <property type="entry name" value="LIPOPOLYSACCHARIDE CORE BIOSYNTHESIS PROTEIN"/>
    <property type="match status" value="1"/>
</dbReference>
<dbReference type="PANTHER" id="PTHR30160">
    <property type="entry name" value="TETRAACYLDISACCHARIDE 4'-KINASE-RELATED"/>
    <property type="match status" value="1"/>
</dbReference>
<dbReference type="SUPFAM" id="SSF53756">
    <property type="entry name" value="UDP-Glycosyltransferase/glycogen phosphorylase"/>
    <property type="match status" value="1"/>
</dbReference>
<organism evidence="3 4">
    <name type="scientific">Segatella baroniae F0067</name>
    <dbReference type="NCBI Taxonomy" id="1115809"/>
    <lineage>
        <taxon>Bacteria</taxon>
        <taxon>Pseudomonadati</taxon>
        <taxon>Bacteroidota</taxon>
        <taxon>Bacteroidia</taxon>
        <taxon>Bacteroidales</taxon>
        <taxon>Prevotellaceae</taxon>
        <taxon>Segatella</taxon>
    </lineage>
</organism>
<evidence type="ECO:0000256" key="2">
    <source>
        <dbReference type="ARBA" id="ARBA00022679"/>
    </source>
</evidence>
<gene>
    <name evidence="3" type="ORF">HMPREF9135_1746</name>
</gene>
<dbReference type="CDD" id="cd03789">
    <property type="entry name" value="GT9_LPS_heptosyltransferase"/>
    <property type="match status" value="1"/>
</dbReference>
<dbReference type="GO" id="GO:0009244">
    <property type="term" value="P:lipopolysaccharide core region biosynthetic process"/>
    <property type="evidence" value="ECO:0007669"/>
    <property type="project" value="TreeGrafter"/>
</dbReference>
<dbReference type="AlphaFoldDB" id="U2P6G9"/>
<accession>U2P6G9</accession>
<dbReference type="InterPro" id="IPR002201">
    <property type="entry name" value="Glyco_trans_9"/>
</dbReference>
<keyword evidence="2 3" id="KW-0808">Transferase</keyword>
<comment type="caution">
    <text evidence="3">The sequence shown here is derived from an EMBL/GenBank/DDBJ whole genome shotgun (WGS) entry which is preliminary data.</text>
</comment>
<evidence type="ECO:0000256" key="1">
    <source>
        <dbReference type="ARBA" id="ARBA00022676"/>
    </source>
</evidence>
<dbReference type="Pfam" id="PF01075">
    <property type="entry name" value="Glyco_transf_9"/>
    <property type="match status" value="1"/>
</dbReference>
<dbReference type="GO" id="GO:0005829">
    <property type="term" value="C:cytosol"/>
    <property type="evidence" value="ECO:0007669"/>
    <property type="project" value="TreeGrafter"/>
</dbReference>
<proteinExistence type="predicted"/>
<dbReference type="EMBL" id="AWEY01000023">
    <property type="protein sequence ID" value="ERK39309.1"/>
    <property type="molecule type" value="Genomic_DNA"/>
</dbReference>
<evidence type="ECO:0000313" key="3">
    <source>
        <dbReference type="EMBL" id="ERK39309.1"/>
    </source>
</evidence>
<protein>
    <submittedName>
        <fullName evidence="3">Heptosyltransferase</fullName>
    </submittedName>
</protein>
<reference evidence="3 4" key="1">
    <citation type="submission" date="2013-08" db="EMBL/GenBank/DDBJ databases">
        <authorList>
            <person name="Durkin A.S."/>
            <person name="Haft D.R."/>
            <person name="McCorrison J."/>
            <person name="Torralba M."/>
            <person name="Gillis M."/>
            <person name="Haft D.H."/>
            <person name="Methe B."/>
            <person name="Sutton G."/>
            <person name="Nelson K.E."/>
        </authorList>
    </citation>
    <scope>NUCLEOTIDE SEQUENCE [LARGE SCALE GENOMIC DNA]</scope>
    <source>
        <strain evidence="3 4">F0067</strain>
    </source>
</reference>
<dbReference type="InterPro" id="IPR051199">
    <property type="entry name" value="LPS_LOS_Heptosyltrfase"/>
</dbReference>
<keyword evidence="4" id="KW-1185">Reference proteome</keyword>
<dbReference type="Gene3D" id="3.40.50.2000">
    <property type="entry name" value="Glycogen Phosphorylase B"/>
    <property type="match status" value="2"/>
</dbReference>
<evidence type="ECO:0000313" key="4">
    <source>
        <dbReference type="Proteomes" id="UP000016648"/>
    </source>
</evidence>
<dbReference type="Proteomes" id="UP000016648">
    <property type="component" value="Unassembled WGS sequence"/>
</dbReference>